<evidence type="ECO:0000313" key="8">
    <source>
        <dbReference type="Proteomes" id="UP001306508"/>
    </source>
</evidence>
<proteinExistence type="predicted"/>
<keyword evidence="2" id="KW-0805">Transcription regulation</keyword>
<dbReference type="PANTHER" id="PTHR22970">
    <property type="entry name" value="AT-RICH INTERACTIVE DOMAIN-CONTAINING PROTEIN 2"/>
    <property type="match status" value="1"/>
</dbReference>
<reference evidence="8" key="1">
    <citation type="submission" date="2023-07" db="EMBL/GenBank/DDBJ databases">
        <title>A draft genome of Kazachstania heterogenica Y-27499.</title>
        <authorList>
            <person name="Donic C."/>
            <person name="Kralova J.S."/>
            <person name="Fidel L."/>
            <person name="Ben-Dor S."/>
            <person name="Jung S."/>
        </authorList>
    </citation>
    <scope>NUCLEOTIDE SEQUENCE [LARGE SCALE GENOMIC DNA]</scope>
    <source>
        <strain evidence="8">Y27499</strain>
    </source>
</reference>
<keyword evidence="3" id="KW-0804">Transcription</keyword>
<sequence>MSTINPSGQTIKSVTKTSTNVSNNTTDKIDNKLDNKTDNEIEPTVPDNSFQFIEPIPIKVSTTTPINNYDQYKTSVQYSLANLSIFQNIPTETLRGCDDLTRMERSLNSNLLNEMKWALKKYLTYSNKAPYMISLKTLPHLVNYFKRFIINLVPIINNFTEKLHTSTNNLDADHLQMGITSLLILRNLSQDIESVQVLIKDSDLKQFLLFVLITYNKSENNKNNSSDQYMYHTNIKYFNEILHYSMDLIEAISTYIAPASKNDPLFENLVLILNKTKDRALIISILRSLSRLLVRSKEDEESAADNLDDNTLTLIVNNLLISLDAELVITSFDFLYQFCLPGNKRIQSLLNNKKRFKILQSVLPEYLTYNVKLPNYQQIDTTEVKLIKRLRPPPPKKPPTLPKDLFQELLKFDERKRSATWLRCCFEPVMTAEYTQIQLWKSYETTFSEPVRKQGGKIGPAVEFIKNVSNAFPDAAAMVIVDPTTETKRFVIKGIQPRHKALSIEEGYKLSKWTKTDVESKFIKESKAIEKPKQANLPKLSFHTQLSDVTKVTCTFLCLISNDSKGKGLELCQVIKPLVMHKLASVPALNTELAEYIDNTPQI</sequence>
<dbReference type="Proteomes" id="UP001306508">
    <property type="component" value="Unassembled WGS sequence"/>
</dbReference>
<organism evidence="7 8">
    <name type="scientific">Arxiozyma heterogenica</name>
    <dbReference type="NCBI Taxonomy" id="278026"/>
    <lineage>
        <taxon>Eukaryota</taxon>
        <taxon>Fungi</taxon>
        <taxon>Dikarya</taxon>
        <taxon>Ascomycota</taxon>
        <taxon>Saccharomycotina</taxon>
        <taxon>Saccharomycetes</taxon>
        <taxon>Saccharomycetales</taxon>
        <taxon>Saccharomycetaceae</taxon>
        <taxon>Arxiozyma</taxon>
    </lineage>
</organism>
<keyword evidence="4" id="KW-0539">Nucleus</keyword>
<protein>
    <recommendedName>
        <fullName evidence="6">RFX-type winged-helix domain-containing protein</fullName>
    </recommendedName>
</protein>
<keyword evidence="1" id="KW-0156">Chromatin regulator</keyword>
<evidence type="ECO:0000256" key="3">
    <source>
        <dbReference type="ARBA" id="ARBA00023163"/>
    </source>
</evidence>
<feature type="region of interest" description="Disordered" evidence="5">
    <location>
        <begin position="1"/>
        <end position="39"/>
    </location>
</feature>
<dbReference type="InterPro" id="IPR003150">
    <property type="entry name" value="DNA-bd_RFX"/>
</dbReference>
<keyword evidence="8" id="KW-1185">Reference proteome</keyword>
<evidence type="ECO:0000313" key="7">
    <source>
        <dbReference type="EMBL" id="KAK5780227.1"/>
    </source>
</evidence>
<dbReference type="GO" id="GO:0016586">
    <property type="term" value="C:RSC-type complex"/>
    <property type="evidence" value="ECO:0007669"/>
    <property type="project" value="TreeGrafter"/>
</dbReference>
<dbReference type="AlphaFoldDB" id="A0AAN8A786"/>
<comment type="caution">
    <text evidence="7">The sequence shown here is derived from an EMBL/GenBank/DDBJ whole genome shotgun (WGS) entry which is preliminary data.</text>
</comment>
<dbReference type="GO" id="GO:0006355">
    <property type="term" value="P:regulation of DNA-templated transcription"/>
    <property type="evidence" value="ECO:0007669"/>
    <property type="project" value="InterPro"/>
</dbReference>
<feature type="compositionally biased region" description="Polar residues" evidence="5">
    <location>
        <begin position="1"/>
        <end position="11"/>
    </location>
</feature>
<evidence type="ECO:0000256" key="4">
    <source>
        <dbReference type="ARBA" id="ARBA00023242"/>
    </source>
</evidence>
<accession>A0AAN8A786</accession>
<dbReference type="GO" id="GO:0003677">
    <property type="term" value="F:DNA binding"/>
    <property type="evidence" value="ECO:0007669"/>
    <property type="project" value="InterPro"/>
</dbReference>
<dbReference type="EMBL" id="JAWIZZ010000045">
    <property type="protein sequence ID" value="KAK5780227.1"/>
    <property type="molecule type" value="Genomic_DNA"/>
</dbReference>
<evidence type="ECO:0000259" key="6">
    <source>
        <dbReference type="PROSITE" id="PS51526"/>
    </source>
</evidence>
<evidence type="ECO:0000256" key="1">
    <source>
        <dbReference type="ARBA" id="ARBA00022853"/>
    </source>
</evidence>
<feature type="domain" description="RFX-type winged-helix" evidence="6">
    <location>
        <begin position="418"/>
        <end position="499"/>
    </location>
</feature>
<feature type="compositionally biased region" description="Low complexity" evidence="5">
    <location>
        <begin position="12"/>
        <end position="26"/>
    </location>
</feature>
<gene>
    <name evidence="7" type="ORF">RI543_002772</name>
</gene>
<name>A0AAN8A786_9SACH</name>
<dbReference type="InterPro" id="IPR052406">
    <property type="entry name" value="Chromatin_Remodeling_Comp"/>
</dbReference>
<dbReference type="PROSITE" id="PS51526">
    <property type="entry name" value="RFX_DBD"/>
    <property type="match status" value="1"/>
</dbReference>
<dbReference type="GO" id="GO:0006325">
    <property type="term" value="P:chromatin organization"/>
    <property type="evidence" value="ECO:0007669"/>
    <property type="project" value="UniProtKB-KW"/>
</dbReference>
<dbReference type="PANTHER" id="PTHR22970:SF14">
    <property type="entry name" value="AT-RICH INTERACTIVE DOMAIN-CONTAINING PROTEIN 2"/>
    <property type="match status" value="1"/>
</dbReference>
<feature type="compositionally biased region" description="Basic and acidic residues" evidence="5">
    <location>
        <begin position="27"/>
        <end position="39"/>
    </location>
</feature>
<evidence type="ECO:0000256" key="2">
    <source>
        <dbReference type="ARBA" id="ARBA00023015"/>
    </source>
</evidence>
<evidence type="ECO:0000256" key="5">
    <source>
        <dbReference type="SAM" id="MobiDB-lite"/>
    </source>
</evidence>